<dbReference type="Pfam" id="PF00857">
    <property type="entry name" value="Isochorismatase"/>
    <property type="match status" value="1"/>
</dbReference>
<reference evidence="2 3" key="1">
    <citation type="submission" date="2018-05" db="EMBL/GenBank/DDBJ databases">
        <title>Coraliomargarita sinensis sp. nov., isolated from a marine solar saltern.</title>
        <authorList>
            <person name="Zhou L.Y."/>
        </authorList>
    </citation>
    <scope>NUCLEOTIDE SEQUENCE [LARGE SCALE GENOMIC DNA]</scope>
    <source>
        <strain evidence="2 3">WN38</strain>
    </source>
</reference>
<dbReference type="RefSeq" id="WP_110131803.1">
    <property type="nucleotide sequence ID" value="NZ_QHJQ01000010.1"/>
</dbReference>
<comment type="caution">
    <text evidence="2">The sequence shown here is derived from an EMBL/GenBank/DDBJ whole genome shotgun (WGS) entry which is preliminary data.</text>
</comment>
<evidence type="ECO:0000313" key="2">
    <source>
        <dbReference type="EMBL" id="PXA03248.1"/>
    </source>
</evidence>
<organism evidence="2 3">
    <name type="scientific">Coraliomargarita sinensis</name>
    <dbReference type="NCBI Taxonomy" id="2174842"/>
    <lineage>
        <taxon>Bacteria</taxon>
        <taxon>Pseudomonadati</taxon>
        <taxon>Verrucomicrobiota</taxon>
        <taxon>Opitutia</taxon>
        <taxon>Puniceicoccales</taxon>
        <taxon>Coraliomargaritaceae</taxon>
        <taxon>Coraliomargarita</taxon>
    </lineage>
</organism>
<dbReference type="SUPFAM" id="SSF52499">
    <property type="entry name" value="Isochorismatase-like hydrolases"/>
    <property type="match status" value="1"/>
</dbReference>
<dbReference type="PANTHER" id="PTHR14119">
    <property type="entry name" value="HYDROLASE"/>
    <property type="match status" value="1"/>
</dbReference>
<dbReference type="Proteomes" id="UP000247099">
    <property type="component" value="Unassembled WGS sequence"/>
</dbReference>
<dbReference type="AlphaFoldDB" id="A0A317ZH13"/>
<dbReference type="InterPro" id="IPR050993">
    <property type="entry name" value="Isochorismatase_domain"/>
</dbReference>
<sequence length="185" mass="20296">MSDPIQHLGLLCIDLQDTFLKAIPEQEALIHRCRFAIEAAKLLGVSVAATEQRPEKLGATSAALTGSFPEDTPVFDKAAFSALEAEGLDRWIESNQIDHLLLMGIEVPICIYQTAVQAMGEDLGVTLLSDCVSQRRPEDREAVFQQLLAMEAHILPSETIFYSLLGSADHPLFRDYTKLVKAATA</sequence>
<dbReference type="InterPro" id="IPR000868">
    <property type="entry name" value="Isochorismatase-like_dom"/>
</dbReference>
<evidence type="ECO:0000259" key="1">
    <source>
        <dbReference type="Pfam" id="PF00857"/>
    </source>
</evidence>
<dbReference type="Gene3D" id="3.40.50.850">
    <property type="entry name" value="Isochorismatase-like"/>
    <property type="match status" value="1"/>
</dbReference>
<dbReference type="EMBL" id="QHJQ01000010">
    <property type="protein sequence ID" value="PXA03248.1"/>
    <property type="molecule type" value="Genomic_DNA"/>
</dbReference>
<keyword evidence="3" id="KW-1185">Reference proteome</keyword>
<protein>
    <submittedName>
        <fullName evidence="2">Isochorismatase</fullName>
    </submittedName>
</protein>
<dbReference type="InParanoid" id="A0A317ZH13"/>
<dbReference type="InterPro" id="IPR036380">
    <property type="entry name" value="Isochorismatase-like_sf"/>
</dbReference>
<accession>A0A317ZH13</accession>
<feature type="domain" description="Isochorismatase-like" evidence="1">
    <location>
        <begin position="10"/>
        <end position="157"/>
    </location>
</feature>
<name>A0A317ZH13_9BACT</name>
<evidence type="ECO:0000313" key="3">
    <source>
        <dbReference type="Proteomes" id="UP000247099"/>
    </source>
</evidence>
<proteinExistence type="predicted"/>
<dbReference type="OrthoDB" id="9789777at2"/>
<dbReference type="PANTHER" id="PTHR14119:SF3">
    <property type="entry name" value="ISOCHORISMATASE DOMAIN-CONTAINING PROTEIN 2"/>
    <property type="match status" value="1"/>
</dbReference>
<gene>
    <name evidence="2" type="ORF">DDZ13_12540</name>
</gene>